<dbReference type="AlphaFoldDB" id="A0A915YB75"/>
<dbReference type="EMBL" id="AP026867">
    <property type="protein sequence ID" value="BDS09871.1"/>
    <property type="molecule type" value="Genomic_DNA"/>
</dbReference>
<proteinExistence type="predicted"/>
<dbReference type="PANTHER" id="PTHR46796">
    <property type="entry name" value="HTH-TYPE TRANSCRIPTIONAL ACTIVATOR RHAS-RELATED"/>
    <property type="match status" value="1"/>
</dbReference>
<dbReference type="PROSITE" id="PS01124">
    <property type="entry name" value="HTH_ARAC_FAMILY_2"/>
    <property type="match status" value="1"/>
</dbReference>
<keyword evidence="2" id="KW-0238">DNA-binding</keyword>
<dbReference type="Proteomes" id="UP001060919">
    <property type="component" value="Chromosome"/>
</dbReference>
<dbReference type="KEGG" id="aup:AsAng_0005760"/>
<dbReference type="Pfam" id="PF12833">
    <property type="entry name" value="HTH_18"/>
    <property type="match status" value="1"/>
</dbReference>
<name>A0A915YB75_9BACT</name>
<dbReference type="InterPro" id="IPR018060">
    <property type="entry name" value="HTH_AraC"/>
</dbReference>
<dbReference type="GO" id="GO:0003700">
    <property type="term" value="F:DNA-binding transcription factor activity"/>
    <property type="evidence" value="ECO:0007669"/>
    <property type="project" value="InterPro"/>
</dbReference>
<accession>A0A915YB75</accession>
<sequence>MKLSEIKSHAELSTFIESYWHFEHDGYNSLAFFPDGTFNIFFVSEPFFLANQTQPCPPGAYLMPITSYPVYLRSSKDIYGIRFKAFSLLNIINNNVPELTLLNNLEDIIQQNNLIKDSKTAFKTDLDLAKIVPYLEKIAFELLNKRFKVNLSLREKVNYILDLKGQIKIAEMAKEFGVSRQALHKNFKQHLLISPKELSAIWQLNHFFTLTDTMDTSLTGKALEAGYFDQAHFINAFKARFGLSPTQFMKVKPEIFSIAKEQMTKRFNNYYDPD</sequence>
<evidence type="ECO:0000313" key="6">
    <source>
        <dbReference type="Proteomes" id="UP001060919"/>
    </source>
</evidence>
<gene>
    <name evidence="5" type="ORF">AsAng_0005760</name>
</gene>
<evidence type="ECO:0000313" key="5">
    <source>
        <dbReference type="EMBL" id="BDS09871.1"/>
    </source>
</evidence>
<evidence type="ECO:0000259" key="4">
    <source>
        <dbReference type="PROSITE" id="PS01124"/>
    </source>
</evidence>
<dbReference type="RefSeq" id="WP_264791224.1">
    <property type="nucleotide sequence ID" value="NZ_AP026867.1"/>
</dbReference>
<dbReference type="Gene3D" id="1.10.10.60">
    <property type="entry name" value="Homeodomain-like"/>
    <property type="match status" value="1"/>
</dbReference>
<dbReference type="SMART" id="SM00342">
    <property type="entry name" value="HTH_ARAC"/>
    <property type="match status" value="1"/>
</dbReference>
<feature type="domain" description="HTH araC/xylS-type" evidence="4">
    <location>
        <begin position="154"/>
        <end position="251"/>
    </location>
</feature>
<dbReference type="InterPro" id="IPR050204">
    <property type="entry name" value="AraC_XylS_family_regulators"/>
</dbReference>
<dbReference type="GO" id="GO:0043565">
    <property type="term" value="F:sequence-specific DNA binding"/>
    <property type="evidence" value="ECO:0007669"/>
    <property type="project" value="InterPro"/>
</dbReference>
<keyword evidence="6" id="KW-1185">Reference proteome</keyword>
<evidence type="ECO:0000256" key="2">
    <source>
        <dbReference type="ARBA" id="ARBA00023125"/>
    </source>
</evidence>
<evidence type="ECO:0000256" key="1">
    <source>
        <dbReference type="ARBA" id="ARBA00023015"/>
    </source>
</evidence>
<evidence type="ECO:0000256" key="3">
    <source>
        <dbReference type="ARBA" id="ARBA00023163"/>
    </source>
</evidence>
<reference evidence="5" key="1">
    <citation type="submission" date="2022-09" db="EMBL/GenBank/DDBJ databases">
        <title>Aureispira anguillicida sp. nov., isolated from Leptocephalus of Japanese eel Anguilla japonica.</title>
        <authorList>
            <person name="Yuasa K."/>
            <person name="Mekata T."/>
            <person name="Ikunari K."/>
        </authorList>
    </citation>
    <scope>NUCLEOTIDE SEQUENCE</scope>
    <source>
        <strain evidence="5">EL160426</strain>
    </source>
</reference>
<dbReference type="InterPro" id="IPR009057">
    <property type="entry name" value="Homeodomain-like_sf"/>
</dbReference>
<organism evidence="5 6">
    <name type="scientific">Aureispira anguillae</name>
    <dbReference type="NCBI Taxonomy" id="2864201"/>
    <lineage>
        <taxon>Bacteria</taxon>
        <taxon>Pseudomonadati</taxon>
        <taxon>Bacteroidota</taxon>
        <taxon>Saprospiria</taxon>
        <taxon>Saprospirales</taxon>
        <taxon>Saprospiraceae</taxon>
        <taxon>Aureispira</taxon>
    </lineage>
</organism>
<keyword evidence="3" id="KW-0804">Transcription</keyword>
<keyword evidence="1" id="KW-0805">Transcription regulation</keyword>
<protein>
    <submittedName>
        <fullName evidence="5">Helix-turn-helix domain-containing protein</fullName>
    </submittedName>
</protein>
<dbReference type="SUPFAM" id="SSF46689">
    <property type="entry name" value="Homeodomain-like"/>
    <property type="match status" value="1"/>
</dbReference>